<comment type="caution">
    <text evidence="2">The sequence shown here is derived from an EMBL/GenBank/DDBJ whole genome shotgun (WGS) entry which is preliminary data.</text>
</comment>
<accession>A0A8J2PDC6</accession>
<gene>
    <name evidence="2" type="ORF">AFUS01_LOCUS22380</name>
</gene>
<feature type="region of interest" description="Disordered" evidence="1">
    <location>
        <begin position="1"/>
        <end position="74"/>
    </location>
</feature>
<dbReference type="Proteomes" id="UP000708208">
    <property type="component" value="Unassembled WGS sequence"/>
</dbReference>
<name>A0A8J2PDC6_9HEXA</name>
<sequence length="91" mass="10041">PNPAFILPTSSKALASSGAYARPASAPQPSSATPEGKQKKGPRWVDVETGHQSEEEDPQESHQETEHEKATYLTRSEKWKRGDFVKVLLPQ</sequence>
<evidence type="ECO:0000256" key="1">
    <source>
        <dbReference type="SAM" id="MobiDB-lite"/>
    </source>
</evidence>
<protein>
    <submittedName>
        <fullName evidence="2">Uncharacterized protein</fullName>
    </submittedName>
</protein>
<proteinExistence type="predicted"/>
<reference evidence="2" key="1">
    <citation type="submission" date="2021-06" db="EMBL/GenBank/DDBJ databases">
        <authorList>
            <person name="Hodson N. C."/>
            <person name="Mongue J. A."/>
            <person name="Jaron S. K."/>
        </authorList>
    </citation>
    <scope>NUCLEOTIDE SEQUENCE</scope>
</reference>
<dbReference type="AlphaFoldDB" id="A0A8J2PDC6"/>
<feature type="compositionally biased region" description="Basic and acidic residues" evidence="1">
    <location>
        <begin position="43"/>
        <end position="74"/>
    </location>
</feature>
<keyword evidence="3" id="KW-1185">Reference proteome</keyword>
<dbReference type="EMBL" id="CAJVCH010260023">
    <property type="protein sequence ID" value="CAG7733967.1"/>
    <property type="molecule type" value="Genomic_DNA"/>
</dbReference>
<evidence type="ECO:0000313" key="2">
    <source>
        <dbReference type="EMBL" id="CAG7733967.1"/>
    </source>
</evidence>
<feature type="non-terminal residue" evidence="2">
    <location>
        <position position="1"/>
    </location>
</feature>
<organism evidence="2 3">
    <name type="scientific">Allacma fusca</name>
    <dbReference type="NCBI Taxonomy" id="39272"/>
    <lineage>
        <taxon>Eukaryota</taxon>
        <taxon>Metazoa</taxon>
        <taxon>Ecdysozoa</taxon>
        <taxon>Arthropoda</taxon>
        <taxon>Hexapoda</taxon>
        <taxon>Collembola</taxon>
        <taxon>Symphypleona</taxon>
        <taxon>Sminthuridae</taxon>
        <taxon>Allacma</taxon>
    </lineage>
</organism>
<feature type="compositionally biased region" description="Low complexity" evidence="1">
    <location>
        <begin position="19"/>
        <end position="32"/>
    </location>
</feature>
<evidence type="ECO:0000313" key="3">
    <source>
        <dbReference type="Proteomes" id="UP000708208"/>
    </source>
</evidence>